<sequence>MRNEIPAMDTMRRTFDADGLAPPPIPVPLRPRLREQQPWVFTTRDIDPDRMYRFDTAREHNYLHEALSDPVEDYVAVSHAGHGVNSFSINYFLVYGPVMVFAQALWGGVYTDRAKTTEAVGAMFRQCAELIETVDAAKAGFPGRVFVAVSDFRQHPGVDGYRWVNICRRLAGPLGDRSAAVSWLDTTPVISTPDGGEPPSGIQAATEIIRSF</sequence>
<name>A0A7C9NJ15_9ACTN</name>
<dbReference type="RefSeq" id="WP_161483567.1">
    <property type="nucleotide sequence ID" value="NZ_WXEW01000011.1"/>
</dbReference>
<accession>A0A7C9NJ15</accession>
<evidence type="ECO:0000313" key="2">
    <source>
        <dbReference type="Proteomes" id="UP000479526"/>
    </source>
</evidence>
<protein>
    <submittedName>
        <fullName evidence="1">Uncharacterized protein</fullName>
    </submittedName>
</protein>
<proteinExistence type="predicted"/>
<dbReference type="EMBL" id="WXEW01000011">
    <property type="protein sequence ID" value="NAS26575.1"/>
    <property type="molecule type" value="Genomic_DNA"/>
</dbReference>
<gene>
    <name evidence="1" type="ORF">GT755_33475</name>
</gene>
<dbReference type="AlphaFoldDB" id="A0A7C9NJ15"/>
<comment type="caution">
    <text evidence="1">The sequence shown here is derived from an EMBL/GenBank/DDBJ whole genome shotgun (WGS) entry which is preliminary data.</text>
</comment>
<keyword evidence="2" id="KW-1185">Reference proteome</keyword>
<dbReference type="Proteomes" id="UP000479526">
    <property type="component" value="Unassembled WGS sequence"/>
</dbReference>
<evidence type="ECO:0000313" key="1">
    <source>
        <dbReference type="EMBL" id="NAS26575.1"/>
    </source>
</evidence>
<organism evidence="1 2">
    <name type="scientific">Herbidospora solisilvae</name>
    <dbReference type="NCBI Taxonomy" id="2696284"/>
    <lineage>
        <taxon>Bacteria</taxon>
        <taxon>Bacillati</taxon>
        <taxon>Actinomycetota</taxon>
        <taxon>Actinomycetes</taxon>
        <taxon>Streptosporangiales</taxon>
        <taxon>Streptosporangiaceae</taxon>
        <taxon>Herbidospora</taxon>
    </lineage>
</organism>
<reference evidence="1 2" key="1">
    <citation type="submission" date="2020-01" db="EMBL/GenBank/DDBJ databases">
        <title>Herbidospora sp. NEAU-GS84 nov., a novel actinomycete isolated from soil.</title>
        <authorList>
            <person name="Han L."/>
        </authorList>
    </citation>
    <scope>NUCLEOTIDE SEQUENCE [LARGE SCALE GENOMIC DNA]</scope>
    <source>
        <strain evidence="1 2">NEAU-GS84</strain>
    </source>
</reference>